<keyword evidence="1" id="KW-1133">Transmembrane helix</keyword>
<accession>R4UJD4</accession>
<dbReference type="STRING" id="1276229.SSYRP_v1c06500"/>
<evidence type="ECO:0008006" key="4">
    <source>
        <dbReference type="Google" id="ProtNLM"/>
    </source>
</evidence>
<dbReference type="Proteomes" id="UP000013963">
    <property type="component" value="Chromosome"/>
</dbReference>
<protein>
    <recommendedName>
        <fullName evidence="4">Transmembrane protein</fullName>
    </recommendedName>
</protein>
<dbReference type="EMBL" id="CP005078">
    <property type="protein sequence ID" value="AGM26240.1"/>
    <property type="molecule type" value="Genomic_DNA"/>
</dbReference>
<sequence length="86" mass="9847">MVIFTVDLTNTVLLYSYIGLGVFGALLLIFIGLHIWWNRYQEKKSHIEHVGSNSIWRFIKLNIFAIFAAIWGCGLFSAIMALISLR</sequence>
<keyword evidence="1" id="KW-0472">Membrane</keyword>
<keyword evidence="3" id="KW-1185">Reference proteome</keyword>
<dbReference type="HOGENOM" id="CLU_2496360_0_0_14"/>
<dbReference type="AlphaFoldDB" id="R4UJD4"/>
<feature type="transmembrane region" description="Helical" evidence="1">
    <location>
        <begin position="12"/>
        <end position="37"/>
    </location>
</feature>
<evidence type="ECO:0000313" key="2">
    <source>
        <dbReference type="EMBL" id="AGM26240.1"/>
    </source>
</evidence>
<dbReference type="PATRIC" id="fig|1276229.3.peg.645"/>
<proteinExistence type="predicted"/>
<name>R4UJD4_9MOLU</name>
<evidence type="ECO:0000256" key="1">
    <source>
        <dbReference type="SAM" id="Phobius"/>
    </source>
</evidence>
<organism evidence="2 3">
    <name type="scientific">Spiroplasma syrphidicola EA-1</name>
    <dbReference type="NCBI Taxonomy" id="1276229"/>
    <lineage>
        <taxon>Bacteria</taxon>
        <taxon>Bacillati</taxon>
        <taxon>Mycoplasmatota</taxon>
        <taxon>Mollicutes</taxon>
        <taxon>Entomoplasmatales</taxon>
        <taxon>Spiroplasmataceae</taxon>
        <taxon>Spiroplasma</taxon>
    </lineage>
</organism>
<gene>
    <name evidence="2" type="ORF">SSYRP_v1c06500</name>
</gene>
<reference evidence="2 3" key="1">
    <citation type="journal article" date="2013" name="Genome Biol. Evol.">
        <title>Complete genomes of two dipteran-associated spiroplasmas provided insights into the origin, dynamics, and impacts of viral invasion in spiroplasma.</title>
        <authorList>
            <person name="Ku C."/>
            <person name="Lo W.S."/>
            <person name="Chen L.L."/>
            <person name="Kuo C.H."/>
        </authorList>
    </citation>
    <scope>NUCLEOTIDE SEQUENCE [LARGE SCALE GENOMIC DNA]</scope>
    <source>
        <strain evidence="2">EA-1</strain>
    </source>
</reference>
<evidence type="ECO:0000313" key="3">
    <source>
        <dbReference type="Proteomes" id="UP000013963"/>
    </source>
</evidence>
<dbReference type="OrthoDB" id="389599at2"/>
<dbReference type="RefSeq" id="WP_016340884.1">
    <property type="nucleotide sequence ID" value="NC_021284.1"/>
</dbReference>
<keyword evidence="1" id="KW-0812">Transmembrane</keyword>
<dbReference type="KEGG" id="ssyr:SSYRP_v1c06500"/>
<feature type="transmembrane region" description="Helical" evidence="1">
    <location>
        <begin position="58"/>
        <end position="83"/>
    </location>
</feature>